<dbReference type="Pfam" id="PF04463">
    <property type="entry name" value="2-thiour_desulf"/>
    <property type="match status" value="1"/>
</dbReference>
<dbReference type="PANTHER" id="PTHR30087:SF1">
    <property type="entry name" value="HYPOTHETICAL CYTOSOLIC PROTEIN"/>
    <property type="match status" value="1"/>
</dbReference>
<reference evidence="1" key="1">
    <citation type="submission" date="2019-08" db="EMBL/GenBank/DDBJ databases">
        <authorList>
            <person name="Kucharzyk K."/>
            <person name="Murdoch R.W."/>
            <person name="Higgins S."/>
            <person name="Loffler F."/>
        </authorList>
    </citation>
    <scope>NUCLEOTIDE SEQUENCE</scope>
</reference>
<comment type="caution">
    <text evidence="1">The sequence shown here is derived from an EMBL/GenBank/DDBJ whole genome shotgun (WGS) entry which is preliminary data.</text>
</comment>
<evidence type="ECO:0000313" key="1">
    <source>
        <dbReference type="EMBL" id="MPM85823.1"/>
    </source>
</evidence>
<protein>
    <submittedName>
        <fullName evidence="1">Uncharacterized protein</fullName>
    </submittedName>
</protein>
<sequence>MNILVSACLMAVPCRYDGSGYEPPQITELKKHHRLIPFCPEVAAGLSVPRMPNEILNGRVITKDGTDLTASFDEGAQKTLEAALKNDCTIAILKQRSPSCGYGQIYDGTFSGKLITGNGITAQLLHDHTITVISEYEINDFINSKE</sequence>
<dbReference type="AlphaFoldDB" id="A0A645DA69"/>
<gene>
    <name evidence="1" type="ORF">SDC9_132905</name>
</gene>
<dbReference type="EMBL" id="VSSQ01034023">
    <property type="protein sequence ID" value="MPM85823.1"/>
    <property type="molecule type" value="Genomic_DNA"/>
</dbReference>
<dbReference type="InterPro" id="IPR007553">
    <property type="entry name" value="2-thiour_desulf"/>
</dbReference>
<organism evidence="1">
    <name type="scientific">bioreactor metagenome</name>
    <dbReference type="NCBI Taxonomy" id="1076179"/>
    <lineage>
        <taxon>unclassified sequences</taxon>
        <taxon>metagenomes</taxon>
        <taxon>ecological metagenomes</taxon>
    </lineage>
</organism>
<dbReference type="PANTHER" id="PTHR30087">
    <property type="entry name" value="INNER MEMBRANE PROTEIN"/>
    <property type="match status" value="1"/>
</dbReference>
<proteinExistence type="predicted"/>
<accession>A0A645DA69</accession>
<name>A0A645DA69_9ZZZZ</name>